<proteinExistence type="predicted"/>
<feature type="domain" description="DUF4097" evidence="3">
    <location>
        <begin position="44"/>
        <end position="304"/>
    </location>
</feature>
<keyword evidence="2" id="KW-0732">Signal</keyword>
<dbReference type="Proteomes" id="UP000317778">
    <property type="component" value="Unassembled WGS sequence"/>
</dbReference>
<accession>A0A532V6F3</accession>
<feature type="signal peptide" evidence="2">
    <location>
        <begin position="1"/>
        <end position="29"/>
    </location>
</feature>
<dbReference type="EMBL" id="NJBO01000009">
    <property type="protein sequence ID" value="TKJ42780.1"/>
    <property type="molecule type" value="Genomic_DNA"/>
</dbReference>
<feature type="region of interest" description="Disordered" evidence="1">
    <location>
        <begin position="297"/>
        <end position="335"/>
    </location>
</feature>
<feature type="chain" id="PRO_5021780073" description="DUF4097 domain-containing protein" evidence="2">
    <location>
        <begin position="30"/>
        <end position="335"/>
    </location>
</feature>
<name>A0A532V6F3_UNCT6</name>
<organism evidence="4 5">
    <name type="scientific">candidate division TA06 bacterium B3_TA06</name>
    <dbReference type="NCBI Taxonomy" id="2012487"/>
    <lineage>
        <taxon>Bacteria</taxon>
        <taxon>Bacteria division TA06</taxon>
    </lineage>
</organism>
<evidence type="ECO:0000256" key="1">
    <source>
        <dbReference type="SAM" id="MobiDB-lite"/>
    </source>
</evidence>
<evidence type="ECO:0000256" key="2">
    <source>
        <dbReference type="SAM" id="SignalP"/>
    </source>
</evidence>
<evidence type="ECO:0000313" key="4">
    <source>
        <dbReference type="EMBL" id="TKJ42780.1"/>
    </source>
</evidence>
<gene>
    <name evidence="4" type="ORF">CEE36_06770</name>
</gene>
<feature type="compositionally biased region" description="Basic and acidic residues" evidence="1">
    <location>
        <begin position="306"/>
        <end position="335"/>
    </location>
</feature>
<dbReference type="InterPro" id="IPR025164">
    <property type="entry name" value="Toastrack_DUF4097"/>
</dbReference>
<reference evidence="4 5" key="1">
    <citation type="submission" date="2017-06" db="EMBL/GenBank/DDBJ databases">
        <title>Novel microbial phyla capable of carbon fixation and sulfur reduction in deep-sea sediments.</title>
        <authorList>
            <person name="Huang J."/>
            <person name="Baker B."/>
            <person name="Wang Y."/>
        </authorList>
    </citation>
    <scope>NUCLEOTIDE SEQUENCE [LARGE SCALE GENOMIC DNA]</scope>
    <source>
        <strain evidence="4">B3_TA06</strain>
    </source>
</reference>
<comment type="caution">
    <text evidence="4">The sequence shown here is derived from an EMBL/GenBank/DDBJ whole genome shotgun (WGS) entry which is preliminary data.</text>
</comment>
<dbReference type="AlphaFoldDB" id="A0A532V6F3"/>
<evidence type="ECO:0000313" key="5">
    <source>
        <dbReference type="Proteomes" id="UP000317778"/>
    </source>
</evidence>
<sequence>MTRSKKGGSMKRFSLVVVAFLVAAASLTAAERLKKEFEVGSAPELTVDVDAGRVTVQRGEGDKITVYVQLPDREGYRLSSDQDGDEVRVDLEHRGLIGWFLFPLHFISGDEPWVRVEVPSRCDLDLAIDAGRIEVKGGIEGTIKARTGAGSIRMNDVGGDVRARAASGSIHIDEAKGTVDAETSTGEIRVQDSKGEFYLETSAGSIEIERTSGRFRVRSSVGSIDFDGTITEGEDNLLKTSVGSIRARLSGLSDIEIDAETEVGSVSIFPGIEPVDEGEHYLRVRIGDGSKRLRLRSETGSIRIRKGTEPEKIEVEKEETKPEESEDAPSREQIK</sequence>
<dbReference type="Gene3D" id="2.160.20.120">
    <property type="match status" value="1"/>
</dbReference>
<evidence type="ECO:0000259" key="3">
    <source>
        <dbReference type="Pfam" id="PF13349"/>
    </source>
</evidence>
<protein>
    <recommendedName>
        <fullName evidence="3">DUF4097 domain-containing protein</fullName>
    </recommendedName>
</protein>
<dbReference type="Pfam" id="PF13349">
    <property type="entry name" value="DUF4097"/>
    <property type="match status" value="1"/>
</dbReference>